<evidence type="ECO:0000313" key="3">
    <source>
        <dbReference type="EMBL" id="MFD1711861.1"/>
    </source>
</evidence>
<feature type="transmembrane region" description="Helical" evidence="2">
    <location>
        <begin position="208"/>
        <end position="230"/>
    </location>
</feature>
<reference evidence="4" key="1">
    <citation type="journal article" date="2019" name="Int. J. Syst. Evol. Microbiol.">
        <title>The Global Catalogue of Microorganisms (GCM) 10K type strain sequencing project: providing services to taxonomists for standard genome sequencing and annotation.</title>
        <authorList>
            <consortium name="The Broad Institute Genomics Platform"/>
            <consortium name="The Broad Institute Genome Sequencing Center for Infectious Disease"/>
            <person name="Wu L."/>
            <person name="Ma J."/>
        </authorList>
    </citation>
    <scope>NUCLEOTIDE SEQUENCE [LARGE SCALE GENOMIC DNA]</scope>
    <source>
        <strain evidence="4">LMG 29247</strain>
    </source>
</reference>
<feature type="coiled-coil region" evidence="1">
    <location>
        <begin position="509"/>
        <end position="536"/>
    </location>
</feature>
<dbReference type="PRINTS" id="PR00949">
    <property type="entry name" value="TYPE3IMAPROT"/>
</dbReference>
<dbReference type="PANTHER" id="PTHR30161">
    <property type="entry name" value="FLAGELLAR EXPORT PROTEIN, MEMBRANE FLHA SUBUNIT-RELATED"/>
    <property type="match status" value="1"/>
</dbReference>
<feature type="transmembrane region" description="Helical" evidence="2">
    <location>
        <begin position="122"/>
        <end position="141"/>
    </location>
</feature>
<gene>
    <name evidence="3" type="ORF">ACFSF0_14695</name>
</gene>
<evidence type="ECO:0000313" key="4">
    <source>
        <dbReference type="Proteomes" id="UP001597304"/>
    </source>
</evidence>
<dbReference type="Proteomes" id="UP001597304">
    <property type="component" value="Unassembled WGS sequence"/>
</dbReference>
<keyword evidence="2" id="KW-1133">Transmembrane helix</keyword>
<comment type="caution">
    <text evidence="3">The sequence shown here is derived from an EMBL/GenBank/DDBJ whole genome shotgun (WGS) entry which is preliminary data.</text>
</comment>
<proteinExistence type="predicted"/>
<dbReference type="PANTHER" id="PTHR30161:SF2">
    <property type="entry name" value="INVASION PROTEIN INVA"/>
    <property type="match status" value="1"/>
</dbReference>
<protein>
    <submittedName>
        <fullName evidence="3">FHIPEP family type III secretion protein</fullName>
    </submittedName>
</protein>
<keyword evidence="1" id="KW-0175">Coiled coil</keyword>
<dbReference type="InterPro" id="IPR042193">
    <property type="entry name" value="FHIPEP_3"/>
</dbReference>
<keyword evidence="2" id="KW-0472">Membrane</keyword>
<dbReference type="PROSITE" id="PS00994">
    <property type="entry name" value="FHIPEP"/>
    <property type="match status" value="1"/>
</dbReference>
<dbReference type="InterPro" id="IPR025505">
    <property type="entry name" value="FHIPEP_CS"/>
</dbReference>
<dbReference type="Gene3D" id="1.10.8.540">
    <property type="entry name" value="FHIPEP family, domain 3"/>
    <property type="match status" value="1"/>
</dbReference>
<dbReference type="PIRSF" id="PIRSF005419">
    <property type="entry name" value="FlhA"/>
    <property type="match status" value="1"/>
</dbReference>
<sequence length="666" mass="72214">MSLASYFQTANAASNRGGLMARFTDIALVAGIVAIIALMIVPLPTWAIDVLVAVNIAGGVLLLLLAIYVANPLEFSVFPSVLLISTLFRLALSIATTRMILLHGEAGHIIQTFGHMVAGGNLVVGLVVFLIITVVQFIVIAKGSERVAEVAARFSLDAMPGKQMSIDSDLRSGLIDKDEARRRRRVLENESKLNGSLDGAMKFVKGDAIAGIIIIIINLLGGLAIGVMQMDMSMGDAAVKYSILTIGDGMVTQIPALLGAMSAGLLVTRTTDDEHDKHLGDAIGRQLTAKPRVLLVAGGLCLLFAMVPGFPAIVFVLLGMGLFTAGAMLTPALRARWERFMQPKVAAVRRRAPVAPTLMSTDAAPPRPTVPLLLEVPAGRLSADDSRELLHGLEGVLDHFQLYLGLRLPRIDVHAVHLDEEALADEHALDWRLLAHEVPVAQGPLPTEQTAIGLTDAVRESLRRHTSLFLGTQEANHLLTRASADLPDVVKETLRALPLARVAEILRRLVEEEVAIRNLRDILETLSDAAQREKDVYALTELVRIGLKRQLCYRYAPEGRLNALLLEPSLEEMLRGAVRVNGGAQQLALDPAQTAQLMQRFREAVQRYKPAAIVTAVDIRRHVRKLIEADCFDTPVLSYHELMPTLHLEVLGRVGAEGTAMLEVAT</sequence>
<name>A0ABW4KX98_9BURK</name>
<dbReference type="RefSeq" id="WP_147914770.1">
    <property type="nucleotide sequence ID" value="NZ_JBHUEJ010000035.1"/>
</dbReference>
<evidence type="ECO:0000256" key="2">
    <source>
        <dbReference type="SAM" id="Phobius"/>
    </source>
</evidence>
<organism evidence="3 4">
    <name type="scientific">Ottowia flava</name>
    <dbReference type="NCBI Taxonomy" id="2675430"/>
    <lineage>
        <taxon>Bacteria</taxon>
        <taxon>Pseudomonadati</taxon>
        <taxon>Pseudomonadota</taxon>
        <taxon>Betaproteobacteria</taxon>
        <taxon>Burkholderiales</taxon>
        <taxon>Comamonadaceae</taxon>
        <taxon>Ottowia</taxon>
    </lineage>
</organism>
<keyword evidence="2" id="KW-0812">Transmembrane</keyword>
<dbReference type="EMBL" id="JBHUEJ010000035">
    <property type="protein sequence ID" value="MFD1711861.1"/>
    <property type="molecule type" value="Genomic_DNA"/>
</dbReference>
<feature type="transmembrane region" description="Helical" evidence="2">
    <location>
        <begin position="50"/>
        <end position="69"/>
    </location>
</feature>
<accession>A0ABW4KX98</accession>
<feature type="transmembrane region" description="Helical" evidence="2">
    <location>
        <begin position="81"/>
        <end position="102"/>
    </location>
</feature>
<dbReference type="Gene3D" id="3.40.50.12790">
    <property type="entry name" value="FHIPEP family, domain 4"/>
    <property type="match status" value="1"/>
</dbReference>
<evidence type="ECO:0000256" key="1">
    <source>
        <dbReference type="SAM" id="Coils"/>
    </source>
</evidence>
<keyword evidence="4" id="KW-1185">Reference proteome</keyword>
<dbReference type="InterPro" id="IPR001712">
    <property type="entry name" value="T3SS_FHIPEP"/>
</dbReference>
<dbReference type="InterPro" id="IPR042196">
    <property type="entry name" value="FHIPEP_4"/>
</dbReference>
<feature type="transmembrane region" description="Helical" evidence="2">
    <location>
        <begin position="26"/>
        <end position="44"/>
    </location>
</feature>
<feature type="transmembrane region" description="Helical" evidence="2">
    <location>
        <begin position="250"/>
        <end position="268"/>
    </location>
</feature>
<dbReference type="Pfam" id="PF00771">
    <property type="entry name" value="FHIPEP"/>
    <property type="match status" value="2"/>
</dbReference>
<feature type="transmembrane region" description="Helical" evidence="2">
    <location>
        <begin position="289"/>
        <end position="307"/>
    </location>
</feature>